<sequence>MCTPPNSIISTVVFQKWVSFSSSPLVVDPLCPQFMLSKSCLASPCPSSPCRASPTRPSPSNPLVRIIKFRSILIDTARCEAVVTREETGSDPLGDEGSNIAEHRERDLMIARGGSQGQAFESFEDSLGNEEREEVPVVEATEGHEPHEAAKEAEVGEVVKVAVVPNPQQMKKIKKKTDCSFTRWANRPESIVELHTSCCGCDMGQCGT</sequence>
<dbReference type="EMBL" id="JBBNAG010000011">
    <property type="protein sequence ID" value="KAK9094575.1"/>
    <property type="molecule type" value="Genomic_DNA"/>
</dbReference>
<organism evidence="1 2">
    <name type="scientific">Stephania cephalantha</name>
    <dbReference type="NCBI Taxonomy" id="152367"/>
    <lineage>
        <taxon>Eukaryota</taxon>
        <taxon>Viridiplantae</taxon>
        <taxon>Streptophyta</taxon>
        <taxon>Embryophyta</taxon>
        <taxon>Tracheophyta</taxon>
        <taxon>Spermatophyta</taxon>
        <taxon>Magnoliopsida</taxon>
        <taxon>Ranunculales</taxon>
        <taxon>Menispermaceae</taxon>
        <taxon>Menispermoideae</taxon>
        <taxon>Cissampelideae</taxon>
        <taxon>Stephania</taxon>
    </lineage>
</organism>
<evidence type="ECO:0000313" key="2">
    <source>
        <dbReference type="Proteomes" id="UP001419268"/>
    </source>
</evidence>
<keyword evidence="2" id="KW-1185">Reference proteome</keyword>
<protein>
    <submittedName>
        <fullName evidence="1">Uncharacterized protein</fullName>
    </submittedName>
</protein>
<reference evidence="1 2" key="1">
    <citation type="submission" date="2024-01" db="EMBL/GenBank/DDBJ databases">
        <title>Genome assemblies of Stephania.</title>
        <authorList>
            <person name="Yang L."/>
        </authorList>
    </citation>
    <scope>NUCLEOTIDE SEQUENCE [LARGE SCALE GENOMIC DNA]</scope>
    <source>
        <strain evidence="1">JXDWG</strain>
        <tissue evidence="1">Leaf</tissue>
    </source>
</reference>
<proteinExistence type="predicted"/>
<dbReference type="Proteomes" id="UP001419268">
    <property type="component" value="Unassembled WGS sequence"/>
</dbReference>
<evidence type="ECO:0000313" key="1">
    <source>
        <dbReference type="EMBL" id="KAK9094575.1"/>
    </source>
</evidence>
<comment type="caution">
    <text evidence="1">The sequence shown here is derived from an EMBL/GenBank/DDBJ whole genome shotgun (WGS) entry which is preliminary data.</text>
</comment>
<dbReference type="AlphaFoldDB" id="A0AAP0HSZ8"/>
<name>A0AAP0HSZ8_9MAGN</name>
<gene>
    <name evidence="1" type="ORF">Scep_026044</name>
</gene>
<accession>A0AAP0HSZ8</accession>